<organism evidence="3 4">
    <name type="scientific">Coccomyxa subellipsoidea</name>
    <dbReference type="NCBI Taxonomy" id="248742"/>
    <lineage>
        <taxon>Eukaryota</taxon>
        <taxon>Viridiplantae</taxon>
        <taxon>Chlorophyta</taxon>
        <taxon>core chlorophytes</taxon>
        <taxon>Trebouxiophyceae</taxon>
        <taxon>Trebouxiophyceae incertae sedis</taxon>
        <taxon>Coccomyxaceae</taxon>
        <taxon>Coccomyxa</taxon>
    </lineage>
</organism>
<accession>A0ABR2YNP3</accession>
<evidence type="ECO:0000313" key="4">
    <source>
        <dbReference type="Proteomes" id="UP001491310"/>
    </source>
</evidence>
<sequence length="362" mass="41030">MHTPWIGLLSARAVSRGNAASERRRVQQLTGKWVDHPDPEYMGEYQMTADCPAWAQDYDCRKPNSPAPVNPDFIKTQYRQIFEPDTCQLRVTDPADLAAQLAGRRLIMLGDSIMRLHFYSLACLLRSHVVTGHSSVWDRSDIKWKGNYTAKLDSDTIQVVKQYVGEFQLSTGAQVYVRDFGVYNQTLFDDVLSDFAPLRSTDVLLVNWGAWYPRFSWGSGEANWRMWQTHMRQLFAERLAVLPVQVIWKAHAAIHFGGATGAETGFENGLPGGPWRYTCYSAVKGEYWYDDFVRGLLSGPCKSGCSRVKMLPIFDMTLLNPNSHHGSMGRGVEDGQADCRHWCNNVVDHWSHLLYNMLSPAA</sequence>
<dbReference type="PANTHER" id="PTHR32285">
    <property type="entry name" value="PROTEIN TRICHOME BIREFRINGENCE-LIKE 9-RELATED"/>
    <property type="match status" value="1"/>
</dbReference>
<keyword evidence="4" id="KW-1185">Reference proteome</keyword>
<name>A0ABR2YNP3_9CHLO</name>
<proteinExistence type="inferred from homology"/>
<evidence type="ECO:0000259" key="2">
    <source>
        <dbReference type="Pfam" id="PF13839"/>
    </source>
</evidence>
<dbReference type="Proteomes" id="UP001491310">
    <property type="component" value="Unassembled WGS sequence"/>
</dbReference>
<gene>
    <name evidence="3" type="ORF">WJX75_008639</name>
</gene>
<protein>
    <recommendedName>
        <fullName evidence="2">Trichome birefringence-like C-terminal domain-containing protein</fullName>
    </recommendedName>
</protein>
<evidence type="ECO:0000313" key="3">
    <source>
        <dbReference type="EMBL" id="KAK9908492.1"/>
    </source>
</evidence>
<dbReference type="EMBL" id="JALJOT010000008">
    <property type="protein sequence ID" value="KAK9908492.1"/>
    <property type="molecule type" value="Genomic_DNA"/>
</dbReference>
<evidence type="ECO:0000256" key="1">
    <source>
        <dbReference type="ARBA" id="ARBA00007727"/>
    </source>
</evidence>
<dbReference type="Pfam" id="PF13839">
    <property type="entry name" value="PC-Esterase"/>
    <property type="match status" value="1"/>
</dbReference>
<comment type="similarity">
    <text evidence="1">Belongs to the PC-esterase family. TBL subfamily.</text>
</comment>
<comment type="caution">
    <text evidence="3">The sequence shown here is derived from an EMBL/GenBank/DDBJ whole genome shotgun (WGS) entry which is preliminary data.</text>
</comment>
<feature type="domain" description="Trichome birefringence-like C-terminal" evidence="2">
    <location>
        <begin position="93"/>
        <end position="357"/>
    </location>
</feature>
<dbReference type="PANTHER" id="PTHR32285:SF48">
    <property type="entry name" value="PROTEIN TRICHOME BIREFRINGENCE-LIKE 19"/>
    <property type="match status" value="1"/>
</dbReference>
<dbReference type="InterPro" id="IPR029962">
    <property type="entry name" value="TBL"/>
</dbReference>
<reference evidence="3 4" key="1">
    <citation type="journal article" date="2024" name="Nat. Commun.">
        <title>Phylogenomics reveals the evolutionary origins of lichenization in chlorophyte algae.</title>
        <authorList>
            <person name="Puginier C."/>
            <person name="Libourel C."/>
            <person name="Otte J."/>
            <person name="Skaloud P."/>
            <person name="Haon M."/>
            <person name="Grisel S."/>
            <person name="Petersen M."/>
            <person name="Berrin J.G."/>
            <person name="Delaux P.M."/>
            <person name="Dal Grande F."/>
            <person name="Keller J."/>
        </authorList>
    </citation>
    <scope>NUCLEOTIDE SEQUENCE [LARGE SCALE GENOMIC DNA]</scope>
    <source>
        <strain evidence="3 4">SAG 216-7</strain>
    </source>
</reference>
<dbReference type="InterPro" id="IPR026057">
    <property type="entry name" value="TBL_C"/>
</dbReference>